<accession>A0AA40T0R9</accession>
<feature type="domain" description="Carboxymuconolactone decarboxylase-like" evidence="2">
    <location>
        <begin position="153"/>
        <end position="232"/>
    </location>
</feature>
<keyword evidence="1" id="KW-0732">Signal</keyword>
<organism evidence="3 4">
    <name type="scientific">Komarekiella delphini-convector SJRDD-AB1</name>
    <dbReference type="NCBI Taxonomy" id="2593771"/>
    <lineage>
        <taxon>Bacteria</taxon>
        <taxon>Bacillati</taxon>
        <taxon>Cyanobacteriota</taxon>
        <taxon>Cyanophyceae</taxon>
        <taxon>Nostocales</taxon>
        <taxon>Nostocaceae</taxon>
        <taxon>Komarekiella</taxon>
        <taxon>Komarekiella delphini-convector</taxon>
    </lineage>
</organism>
<dbReference type="InterPro" id="IPR029032">
    <property type="entry name" value="AhpD-like"/>
</dbReference>
<dbReference type="RefSeq" id="WP_191759972.1">
    <property type="nucleotide sequence ID" value="NZ_VJXY01000031.1"/>
</dbReference>
<dbReference type="EMBL" id="VJXY01000031">
    <property type="protein sequence ID" value="MBD6618773.1"/>
    <property type="molecule type" value="Genomic_DNA"/>
</dbReference>
<sequence>MKKLTVFLALVSAMIVSLSFVSEAQTMNNEQSLNARQQSIVTIAAFTASGDMENLAPALSGGLNAGLTVNEIKEVLVQLYAYAGFPRSLNALNAYMSVLKERQARGIKDVVGREASPLPTNKSLIELGTEIQTRLIKGPVTGEVYTFAPVIDQFLKSHLFGDIFGRDTLDFQSREIATIAALASLKGVNAQLRSHFRVGMNTGLTEAQMNSLVSVLKSKVGKLEADNAAEVLNKVLSNQ</sequence>
<dbReference type="PANTHER" id="PTHR33570">
    <property type="entry name" value="4-CARBOXYMUCONOLACTONE DECARBOXYLASE FAMILY PROTEIN"/>
    <property type="match status" value="1"/>
</dbReference>
<dbReference type="GO" id="GO:0051920">
    <property type="term" value="F:peroxiredoxin activity"/>
    <property type="evidence" value="ECO:0007669"/>
    <property type="project" value="InterPro"/>
</dbReference>
<proteinExistence type="predicted"/>
<dbReference type="SUPFAM" id="SSF69118">
    <property type="entry name" value="AhpD-like"/>
    <property type="match status" value="1"/>
</dbReference>
<reference evidence="3" key="1">
    <citation type="submission" date="2019-07" db="EMBL/GenBank/DDBJ databases">
        <title>Toxilogical consequences of a new and cryptic species of cyanobacteria (Komarekiella delphini-convector) recovered from the epidermis of a bottlenose dolphin and 1500 ft. in the air.</title>
        <authorList>
            <person name="Brown A.O."/>
            <person name="Dvorak P."/>
            <person name="Villanueva C.D."/>
            <person name="Foss A.J."/>
            <person name="Garvey A.D."/>
            <person name="Gibson Q.A."/>
            <person name="Johansen J.R."/>
            <person name="Casamatta D.A."/>
        </authorList>
    </citation>
    <scope>NUCLEOTIDE SEQUENCE</scope>
    <source>
        <strain evidence="3">SJRDD-AB1</strain>
    </source>
</reference>
<evidence type="ECO:0000313" key="4">
    <source>
        <dbReference type="Proteomes" id="UP001165986"/>
    </source>
</evidence>
<gene>
    <name evidence="3" type="ORF">FNW02_23835</name>
</gene>
<evidence type="ECO:0000259" key="2">
    <source>
        <dbReference type="Pfam" id="PF02627"/>
    </source>
</evidence>
<feature type="chain" id="PRO_5041408112" evidence="1">
    <location>
        <begin position="25"/>
        <end position="239"/>
    </location>
</feature>
<dbReference type="PANTHER" id="PTHR33570:SF2">
    <property type="entry name" value="CARBOXYMUCONOLACTONE DECARBOXYLASE-LIKE DOMAIN-CONTAINING PROTEIN"/>
    <property type="match status" value="1"/>
</dbReference>
<feature type="domain" description="Carboxymuconolactone decarboxylase-like" evidence="2">
    <location>
        <begin position="30"/>
        <end position="94"/>
    </location>
</feature>
<name>A0AA40T0R9_9NOST</name>
<evidence type="ECO:0000256" key="1">
    <source>
        <dbReference type="SAM" id="SignalP"/>
    </source>
</evidence>
<dbReference type="Gene3D" id="1.20.1290.10">
    <property type="entry name" value="AhpD-like"/>
    <property type="match status" value="1"/>
</dbReference>
<keyword evidence="4" id="KW-1185">Reference proteome</keyword>
<protein>
    <submittedName>
        <fullName evidence="3">4-carboxymuconolactone decarboxylase</fullName>
    </submittedName>
</protein>
<dbReference type="AlphaFoldDB" id="A0AA40T0R9"/>
<dbReference type="InterPro" id="IPR052512">
    <property type="entry name" value="4CMD/NDH-1_regulator"/>
</dbReference>
<dbReference type="InterPro" id="IPR003779">
    <property type="entry name" value="CMD-like"/>
</dbReference>
<feature type="signal peptide" evidence="1">
    <location>
        <begin position="1"/>
        <end position="24"/>
    </location>
</feature>
<comment type="caution">
    <text evidence="3">The sequence shown here is derived from an EMBL/GenBank/DDBJ whole genome shotgun (WGS) entry which is preliminary data.</text>
</comment>
<dbReference type="Proteomes" id="UP001165986">
    <property type="component" value="Unassembled WGS sequence"/>
</dbReference>
<evidence type="ECO:0000313" key="3">
    <source>
        <dbReference type="EMBL" id="MBD6618773.1"/>
    </source>
</evidence>
<dbReference type="Pfam" id="PF02627">
    <property type="entry name" value="CMD"/>
    <property type="match status" value="2"/>
</dbReference>